<protein>
    <submittedName>
        <fullName evidence="1">Uncharacterized protein</fullName>
    </submittedName>
</protein>
<dbReference type="EMBL" id="OMOF01000031">
    <property type="protein sequence ID" value="SPF33849.1"/>
    <property type="molecule type" value="Genomic_DNA"/>
</dbReference>
<gene>
    <name evidence="1" type="ORF">SBF1_1260018</name>
</gene>
<proteinExistence type="predicted"/>
<organism evidence="1 2">
    <name type="scientific">Candidatus Desulfosporosinus infrequens</name>
    <dbReference type="NCBI Taxonomy" id="2043169"/>
    <lineage>
        <taxon>Bacteria</taxon>
        <taxon>Bacillati</taxon>
        <taxon>Bacillota</taxon>
        <taxon>Clostridia</taxon>
        <taxon>Eubacteriales</taxon>
        <taxon>Desulfitobacteriaceae</taxon>
        <taxon>Desulfosporosinus</taxon>
    </lineage>
</organism>
<sequence>MSNSQEDKTSCAYFIEKVLEDDGEPLPPIQHLFLVEESFKERKMKISINNGLRM</sequence>
<reference evidence="2" key="1">
    <citation type="submission" date="2018-02" db="EMBL/GenBank/DDBJ databases">
        <authorList>
            <person name="Hausmann B."/>
        </authorList>
    </citation>
    <scope>NUCLEOTIDE SEQUENCE [LARGE SCALE GENOMIC DNA]</scope>
    <source>
        <strain evidence="2">Peat soil MAG SbF1</strain>
    </source>
</reference>
<name>A0A2U3K2L8_9FIRM</name>
<accession>A0A2U3K2L8</accession>
<dbReference type="Proteomes" id="UP000238916">
    <property type="component" value="Unassembled WGS sequence"/>
</dbReference>
<dbReference type="AlphaFoldDB" id="A0A2U3K2L8"/>
<evidence type="ECO:0000313" key="1">
    <source>
        <dbReference type="EMBL" id="SPF33849.1"/>
    </source>
</evidence>
<evidence type="ECO:0000313" key="2">
    <source>
        <dbReference type="Proteomes" id="UP000238916"/>
    </source>
</evidence>